<feature type="compositionally biased region" description="Low complexity" evidence="1">
    <location>
        <begin position="171"/>
        <end position="185"/>
    </location>
</feature>
<accession>A0A177AKA2</accession>
<feature type="compositionally biased region" description="Low complexity" evidence="1">
    <location>
        <begin position="96"/>
        <end position="106"/>
    </location>
</feature>
<feature type="compositionally biased region" description="Low complexity" evidence="1">
    <location>
        <begin position="64"/>
        <end position="78"/>
    </location>
</feature>
<dbReference type="eggNOG" id="ENOG502RZH2">
    <property type="taxonomic scope" value="Eukaryota"/>
</dbReference>
<dbReference type="VEuPathDB" id="FungiDB:GMDG_00537"/>
<dbReference type="GeneID" id="36284330"/>
<dbReference type="EMBL" id="KV441387">
    <property type="protein sequence ID" value="OAF62488.1"/>
    <property type="molecule type" value="Genomic_DNA"/>
</dbReference>
<evidence type="ECO:0000259" key="2">
    <source>
        <dbReference type="PROSITE" id="PS50234"/>
    </source>
</evidence>
<reference evidence="3" key="1">
    <citation type="submission" date="2016-03" db="EMBL/GenBank/DDBJ databases">
        <title>Updated assembly of Pseudogymnoascus destructans, the fungus causing white-nose syndrome of bats.</title>
        <authorList>
            <person name="Palmer J.M."/>
            <person name="Drees K.P."/>
            <person name="Foster J.T."/>
            <person name="Lindner D.L."/>
        </authorList>
    </citation>
    <scope>NUCLEOTIDE SEQUENCE [LARGE SCALE GENOMIC DNA]</scope>
    <source>
        <strain evidence="3">20631-21</strain>
    </source>
</reference>
<feature type="region of interest" description="Disordered" evidence="1">
    <location>
        <begin position="1"/>
        <end position="78"/>
    </location>
</feature>
<dbReference type="RefSeq" id="XP_024327760.1">
    <property type="nucleotide sequence ID" value="XM_024464923.1"/>
</dbReference>
<gene>
    <name evidence="3" type="ORF">VC83_01239</name>
</gene>
<dbReference type="PROSITE" id="PS50234">
    <property type="entry name" value="VWFA"/>
    <property type="match status" value="1"/>
</dbReference>
<feature type="compositionally biased region" description="Polar residues" evidence="1">
    <location>
        <begin position="38"/>
        <end position="51"/>
    </location>
</feature>
<dbReference type="InterPro" id="IPR002035">
    <property type="entry name" value="VWF_A"/>
</dbReference>
<feature type="compositionally biased region" description="Polar residues" evidence="1">
    <location>
        <begin position="1"/>
        <end position="12"/>
    </location>
</feature>
<proteinExistence type="predicted"/>
<protein>
    <recommendedName>
        <fullName evidence="2">VWFA domain-containing protein</fullName>
    </recommendedName>
</protein>
<evidence type="ECO:0000256" key="1">
    <source>
        <dbReference type="SAM" id="MobiDB-lite"/>
    </source>
</evidence>
<dbReference type="Proteomes" id="UP000077154">
    <property type="component" value="Unassembled WGS sequence"/>
</dbReference>
<organism evidence="3">
    <name type="scientific">Pseudogymnoascus destructans</name>
    <dbReference type="NCBI Taxonomy" id="655981"/>
    <lineage>
        <taxon>Eukaryota</taxon>
        <taxon>Fungi</taxon>
        <taxon>Dikarya</taxon>
        <taxon>Ascomycota</taxon>
        <taxon>Pezizomycotina</taxon>
        <taxon>Leotiomycetes</taxon>
        <taxon>Thelebolales</taxon>
        <taxon>Thelebolaceae</taxon>
        <taxon>Pseudogymnoascus</taxon>
    </lineage>
</organism>
<dbReference type="OrthoDB" id="2142040at2759"/>
<name>A0A177AKA2_9PEZI</name>
<evidence type="ECO:0000313" key="3">
    <source>
        <dbReference type="EMBL" id="OAF62488.1"/>
    </source>
</evidence>
<feature type="domain" description="VWFA" evidence="2">
    <location>
        <begin position="211"/>
        <end position="388"/>
    </location>
</feature>
<dbReference type="InterPro" id="IPR036465">
    <property type="entry name" value="vWFA_dom_sf"/>
</dbReference>
<sequence>MSSPPFNNNTPAWQLPADDRIPRNIYSYSHGEGALSLMDNSHFSTGRTSDTASRRHPNAIQSRPPTSLPSITLLSTPSSPSMFASLKASLRRKKSNLSTSSCNSNSADEREAARAPPSPVSPIPVELPTTTLQPPERPELLNPSPPTRRPVRAGFNAFTVASNEPPPAYTPSPTAASGPALGPSPAYTPPTPITTTSSGPEDPYSFLTTFDTVLLIDDSGSMAGRSWRETSQALAALLPTIVAHDTNGIDLYFLNHKSADPGVPGEGIAGGGYRNITTAERITSIFAAVRPGGGTPTGTRLSAILKPYLAHLTAQRGTNALNTDAMDAVKPLNILTITDGVPSDDVESVLLVAAKKLDKLEAAPHQIGVQFFQVGNEEGAKEALNELDDGIQGLVRGGVRDMVDTCTWMSGPAEEGEAPKLTGEGMLKVCLGSVVKRLDRRCSQEQRR</sequence>
<dbReference type="SUPFAM" id="SSF53300">
    <property type="entry name" value="vWA-like"/>
    <property type="match status" value="1"/>
</dbReference>
<dbReference type="PANTHER" id="PTHR34706">
    <property type="entry name" value="SLR1338 PROTEIN"/>
    <property type="match status" value="1"/>
</dbReference>
<dbReference type="AlphaFoldDB" id="A0A177AKA2"/>
<dbReference type="PANTHER" id="PTHR34706:SF1">
    <property type="entry name" value="VWFA DOMAIN-CONTAINING PROTEIN"/>
    <property type="match status" value="1"/>
</dbReference>
<dbReference type="Gene3D" id="3.40.50.410">
    <property type="entry name" value="von Willebrand factor, type A domain"/>
    <property type="match status" value="1"/>
</dbReference>
<feature type="region of interest" description="Disordered" evidence="1">
    <location>
        <begin position="91"/>
        <end position="202"/>
    </location>
</feature>